<dbReference type="EMBL" id="FUYQ01000014">
    <property type="protein sequence ID" value="SKB62875.1"/>
    <property type="molecule type" value="Genomic_DNA"/>
</dbReference>
<reference evidence="11" key="1">
    <citation type="submission" date="2017-02" db="EMBL/GenBank/DDBJ databases">
        <authorList>
            <person name="Varghese N."/>
            <person name="Submissions S."/>
        </authorList>
    </citation>
    <scope>NUCLEOTIDE SEQUENCE [LARGE SCALE GENOMIC DNA]</scope>
    <source>
        <strain evidence="11">DSM 24967</strain>
    </source>
</reference>
<evidence type="ECO:0000313" key="10">
    <source>
        <dbReference type="EMBL" id="SKB62875.1"/>
    </source>
</evidence>
<evidence type="ECO:0000256" key="4">
    <source>
        <dbReference type="ARBA" id="ARBA00022692"/>
    </source>
</evidence>
<dbReference type="InterPro" id="IPR039426">
    <property type="entry name" value="TonB-dep_rcpt-like"/>
</dbReference>
<feature type="chain" id="PRO_5013227880" evidence="8">
    <location>
        <begin position="44"/>
        <end position="1223"/>
    </location>
</feature>
<dbReference type="NCBIfam" id="TIGR04056">
    <property type="entry name" value="OMP_RagA_SusC"/>
    <property type="match status" value="1"/>
</dbReference>
<keyword evidence="3 7" id="KW-1134">Transmembrane beta strand</keyword>
<evidence type="ECO:0000256" key="2">
    <source>
        <dbReference type="ARBA" id="ARBA00022448"/>
    </source>
</evidence>
<keyword evidence="4 7" id="KW-0812">Transmembrane</keyword>
<proteinExistence type="inferred from homology"/>
<dbReference type="InterPro" id="IPR037066">
    <property type="entry name" value="Plug_dom_sf"/>
</dbReference>
<keyword evidence="6 7" id="KW-0998">Cell outer membrane</keyword>
<dbReference type="Pfam" id="PF07660">
    <property type="entry name" value="STN"/>
    <property type="match status" value="1"/>
</dbReference>
<accession>A0A1T5CTQ4</accession>
<dbReference type="InterPro" id="IPR036942">
    <property type="entry name" value="Beta-barrel_TonB_sf"/>
</dbReference>
<comment type="similarity">
    <text evidence="7">Belongs to the TonB-dependent receptor family.</text>
</comment>
<dbReference type="Pfam" id="PF07715">
    <property type="entry name" value="Plug"/>
    <property type="match status" value="1"/>
</dbReference>
<organism evidence="10 11">
    <name type="scientific">Parabacteroides chartae</name>
    <dbReference type="NCBI Taxonomy" id="1037355"/>
    <lineage>
        <taxon>Bacteria</taxon>
        <taxon>Pseudomonadati</taxon>
        <taxon>Bacteroidota</taxon>
        <taxon>Bacteroidia</taxon>
        <taxon>Bacteroidales</taxon>
        <taxon>Tannerellaceae</taxon>
        <taxon>Parabacteroides</taxon>
    </lineage>
</organism>
<evidence type="ECO:0000256" key="3">
    <source>
        <dbReference type="ARBA" id="ARBA00022452"/>
    </source>
</evidence>
<evidence type="ECO:0000256" key="5">
    <source>
        <dbReference type="ARBA" id="ARBA00023136"/>
    </source>
</evidence>
<dbReference type="InterPro" id="IPR012910">
    <property type="entry name" value="Plug_dom"/>
</dbReference>
<evidence type="ECO:0000256" key="8">
    <source>
        <dbReference type="SAM" id="SignalP"/>
    </source>
</evidence>
<keyword evidence="8" id="KW-0732">Signal</keyword>
<keyword evidence="2 7" id="KW-0813">Transport</keyword>
<dbReference type="NCBIfam" id="TIGR04057">
    <property type="entry name" value="SusC_RagA_signa"/>
    <property type="match status" value="1"/>
</dbReference>
<dbReference type="Gene3D" id="2.60.40.1120">
    <property type="entry name" value="Carboxypeptidase-like, regulatory domain"/>
    <property type="match status" value="1"/>
</dbReference>
<protein>
    <submittedName>
        <fullName evidence="10">Iron complex outermembrane recepter protein</fullName>
    </submittedName>
</protein>
<dbReference type="SUPFAM" id="SSF56935">
    <property type="entry name" value="Porins"/>
    <property type="match status" value="1"/>
</dbReference>
<feature type="signal peptide" evidence="8">
    <location>
        <begin position="1"/>
        <end position="43"/>
    </location>
</feature>
<dbReference type="GO" id="GO:0009279">
    <property type="term" value="C:cell outer membrane"/>
    <property type="evidence" value="ECO:0007669"/>
    <property type="project" value="UniProtKB-SubCell"/>
</dbReference>
<dbReference type="InterPro" id="IPR011662">
    <property type="entry name" value="Secretin/TonB_short_N"/>
</dbReference>
<name>A0A1T5CTQ4_9BACT</name>
<dbReference type="Gene3D" id="2.170.130.10">
    <property type="entry name" value="TonB-dependent receptor, plug domain"/>
    <property type="match status" value="1"/>
</dbReference>
<keyword evidence="5 7" id="KW-0472">Membrane</keyword>
<comment type="subcellular location">
    <subcellularLocation>
        <location evidence="1 7">Cell outer membrane</location>
        <topology evidence="1 7">Multi-pass membrane protein</topology>
    </subcellularLocation>
</comment>
<feature type="domain" description="Secretin/TonB short N-terminal" evidence="9">
    <location>
        <begin position="75"/>
        <end position="126"/>
    </location>
</feature>
<evidence type="ECO:0000256" key="7">
    <source>
        <dbReference type="PROSITE-ProRule" id="PRU01360"/>
    </source>
</evidence>
<dbReference type="SUPFAM" id="SSF49464">
    <property type="entry name" value="Carboxypeptidase regulatory domain-like"/>
    <property type="match status" value="1"/>
</dbReference>
<keyword evidence="11" id="KW-1185">Reference proteome</keyword>
<dbReference type="InterPro" id="IPR008969">
    <property type="entry name" value="CarboxyPept-like_regulatory"/>
</dbReference>
<dbReference type="PROSITE" id="PS52016">
    <property type="entry name" value="TONB_DEPENDENT_REC_3"/>
    <property type="match status" value="1"/>
</dbReference>
<dbReference type="InterPro" id="IPR023997">
    <property type="entry name" value="TonB-dep_OMP_SusC/RagA_CS"/>
</dbReference>
<evidence type="ECO:0000313" key="11">
    <source>
        <dbReference type="Proteomes" id="UP000190852"/>
    </source>
</evidence>
<evidence type="ECO:0000256" key="1">
    <source>
        <dbReference type="ARBA" id="ARBA00004571"/>
    </source>
</evidence>
<dbReference type="SMART" id="SM00965">
    <property type="entry name" value="STN"/>
    <property type="match status" value="1"/>
</dbReference>
<evidence type="ECO:0000259" key="9">
    <source>
        <dbReference type="SMART" id="SM00965"/>
    </source>
</evidence>
<dbReference type="Pfam" id="PF13715">
    <property type="entry name" value="CarbopepD_reg_2"/>
    <property type="match status" value="1"/>
</dbReference>
<evidence type="ECO:0000256" key="6">
    <source>
        <dbReference type="ARBA" id="ARBA00023237"/>
    </source>
</evidence>
<dbReference type="Proteomes" id="UP000190852">
    <property type="component" value="Unassembled WGS sequence"/>
</dbReference>
<dbReference type="InterPro" id="IPR023996">
    <property type="entry name" value="TonB-dep_OMP_SusC/RagA"/>
</dbReference>
<gene>
    <name evidence="10" type="ORF">SAMN05660349_02081</name>
</gene>
<dbReference type="Gene3D" id="2.40.170.20">
    <property type="entry name" value="TonB-dependent receptor, beta-barrel domain"/>
    <property type="match status" value="1"/>
</dbReference>
<dbReference type="AlphaFoldDB" id="A0A1T5CTQ4"/>
<sequence>MRKKFHIQSVRAFSDSFRMPPKITKVMKIALVLLCLSINAAFAAGSYAQNTALTINMTEQTVANVLETIENQSDFNFFYNSKLVNVNRKVSVNATNKDVFAILDQLFKGTDVAYKVVDKDVILTKVANVPQAGNKVTGTISDAMGPVTGASVIVKGTTNGTISDINGNYSLDVANGQTIQISFIGYTTQEIRYTGQPVLNVTLVEDTKVLDEVVVTALGMKREQKALGYAVTELKGDDLKNNTINPVASLQGKVAGVEISGSDGGMFGSTKIQIRGASTLKGNNQPIYVVDGVILDNSTGSVGDADWSANAGDYGNELKNLNPDDFETVSVLKGAAATALYGSRGLNGAVVITTKGGGKSKGFGVNFSQTIGIDHVFATPDLQNIYGEGAMAGYVDYGQKDANGNYYKFDNLGQFVLNSQGKHTLIDTWGMSYGPKFDGSEIELYDKTIGTYSPQKNNFKDMYDLGFNSNTNVSVQGGNDKTSYFSSLSYKYAEGTLPNNSFDRLSMLLKATHKISDIVDIAGSVSFANSRPRNAQPNIGEGFASGTFNRSYNPDQYRNKYLGEHGGLASTNYGDTYGSVPGRDLWFNIYENEYTQKETAVRPMLEVNVKMADWVRFKAEANMNYYYNRAESKELGQGYANEGGSYRLAQTTKEQTTVAGTFTFNKPVNDFNVGGFIRGEYYNNFVQTMAVKTEGGLIVPGQYFLGNSKNPVSTGDSKISGTKQMLSAVFAANVSWKNQLFLDVTGRNDWSSALVYSNQSGNYSYFYPSVSGSWLLNETFELPEWISLGKVRASWAQVGNDTQSYYINQGYTLGTTLQSNGSIYNLSVPTKAYDPSLKPERKNAWEVGIDWRFLDSRLNIDATYYKENTKDQIMDISVPSVSGIKQQLINAGNIQNQGVEIALNTIPFRNKDWEWNVDFTYTKNENKVIELHPNVANYIALRGDVAYGNYRIGSVAQVGGAYGLLLTDSKPAIDEATGKKILRFTNNGRAAYYARSGKIEEIGSLTPDFLGSVSTGLRYKNITMRAALDMRFGGYVASYNNRYGMAYGYTETSLRYRDAEHGGITWTSKYDGKTYSDGVIPDGIFAAGTKITQPNGSSVDVGGMTYEAAMAAGYVEPSHASGHHYFNNSWSQGTVNDDWVTKLNYIALREISFGYSVPQAFANKLGAKSMNLALSARNLGYLYNTMPNNVNPEGVRGNDATEFRERSFSPYTANYMFTINVGF</sequence>